<organism evidence="4 5">
    <name type="scientific">Cohnella soli</name>
    <dbReference type="NCBI Taxonomy" id="425005"/>
    <lineage>
        <taxon>Bacteria</taxon>
        <taxon>Bacillati</taxon>
        <taxon>Bacillota</taxon>
        <taxon>Bacilli</taxon>
        <taxon>Bacillales</taxon>
        <taxon>Paenibacillaceae</taxon>
        <taxon>Cohnella</taxon>
    </lineage>
</organism>
<protein>
    <submittedName>
        <fullName evidence="4">Prepilin peptidase</fullName>
        <ecNumber evidence="4">3.4.23.-</ecNumber>
    </submittedName>
</protein>
<keyword evidence="2" id="KW-0812">Transmembrane</keyword>
<dbReference type="RefSeq" id="WP_378130847.1">
    <property type="nucleotide sequence ID" value="NZ_JBHSMI010000012.1"/>
</dbReference>
<dbReference type="GO" id="GO:0016787">
    <property type="term" value="F:hydrolase activity"/>
    <property type="evidence" value="ECO:0007669"/>
    <property type="project" value="UniProtKB-KW"/>
</dbReference>
<name>A0ABW0HMH4_9BACL</name>
<dbReference type="PANTHER" id="PTHR30487">
    <property type="entry name" value="TYPE 4 PREPILIN-LIKE PROTEINS LEADER PEPTIDE-PROCESSING ENZYME"/>
    <property type="match status" value="1"/>
</dbReference>
<feature type="transmembrane region" description="Helical" evidence="2">
    <location>
        <begin position="61"/>
        <end position="81"/>
    </location>
</feature>
<keyword evidence="2" id="KW-0472">Membrane</keyword>
<evidence type="ECO:0000313" key="5">
    <source>
        <dbReference type="Proteomes" id="UP001596113"/>
    </source>
</evidence>
<dbReference type="PANTHER" id="PTHR30487:SF0">
    <property type="entry name" value="PREPILIN LEADER PEPTIDASE_N-METHYLTRANSFERASE-RELATED"/>
    <property type="match status" value="1"/>
</dbReference>
<feature type="transmembrane region" description="Helical" evidence="2">
    <location>
        <begin position="137"/>
        <end position="155"/>
    </location>
</feature>
<reference evidence="5" key="1">
    <citation type="journal article" date="2019" name="Int. J. Syst. Evol. Microbiol.">
        <title>The Global Catalogue of Microorganisms (GCM) 10K type strain sequencing project: providing services to taxonomists for standard genome sequencing and annotation.</title>
        <authorList>
            <consortium name="The Broad Institute Genomics Platform"/>
            <consortium name="The Broad Institute Genome Sequencing Center for Infectious Disease"/>
            <person name="Wu L."/>
            <person name="Ma J."/>
        </authorList>
    </citation>
    <scope>NUCLEOTIDE SEQUENCE [LARGE SCALE GENOMIC DNA]</scope>
    <source>
        <strain evidence="5">CGMCC 1.18575</strain>
    </source>
</reference>
<dbReference type="EMBL" id="JBHSMI010000012">
    <property type="protein sequence ID" value="MFC5402416.1"/>
    <property type="molecule type" value="Genomic_DNA"/>
</dbReference>
<evidence type="ECO:0000313" key="4">
    <source>
        <dbReference type="EMBL" id="MFC5402416.1"/>
    </source>
</evidence>
<dbReference type="EC" id="3.4.23.-" evidence="4"/>
<dbReference type="Pfam" id="PF01478">
    <property type="entry name" value="Peptidase_A24"/>
    <property type="match status" value="1"/>
</dbReference>
<gene>
    <name evidence="4" type="ORF">ACFPOF_06665</name>
</gene>
<comment type="caution">
    <text evidence="4">The sequence shown here is derived from an EMBL/GenBank/DDBJ whole genome shotgun (WGS) entry which is preliminary data.</text>
</comment>
<dbReference type="InterPro" id="IPR050882">
    <property type="entry name" value="Prepilin_peptidase/N-MTase"/>
</dbReference>
<dbReference type="Gene3D" id="1.20.120.1220">
    <property type="match status" value="1"/>
</dbReference>
<keyword evidence="2" id="KW-1133">Transmembrane helix</keyword>
<evidence type="ECO:0000259" key="3">
    <source>
        <dbReference type="Pfam" id="PF01478"/>
    </source>
</evidence>
<feature type="domain" description="Prepilin type IV endopeptidase peptidase" evidence="3">
    <location>
        <begin position="19"/>
        <end position="126"/>
    </location>
</feature>
<proteinExistence type="inferred from homology"/>
<feature type="transmembrane region" description="Helical" evidence="2">
    <location>
        <begin position="6"/>
        <end position="29"/>
    </location>
</feature>
<feature type="transmembrane region" description="Helical" evidence="2">
    <location>
        <begin position="102"/>
        <end position="131"/>
    </location>
</feature>
<evidence type="ECO:0000256" key="2">
    <source>
        <dbReference type="SAM" id="Phobius"/>
    </source>
</evidence>
<accession>A0ABW0HMH4</accession>
<keyword evidence="5" id="KW-1185">Reference proteome</keyword>
<sequence>MYSVSTFFHTWEWIVGIPFAALIVAASFLDIRTREIPDILILPGIAYFTLVRIWIHPDSYSSHLIAGLVAGGLFYLIAVLVPKKGDKYEVGGGDIKFLALTGIVLGVKLTILSLALLSLIGTFAAIVFLIVRRRDGIIPFGPFIAGAALISYYFGYEFFRWSLTHIVV</sequence>
<keyword evidence="4" id="KW-0378">Hydrolase</keyword>
<dbReference type="Proteomes" id="UP001596113">
    <property type="component" value="Unassembled WGS sequence"/>
</dbReference>
<comment type="similarity">
    <text evidence="1">Belongs to the peptidase A24 family.</text>
</comment>
<dbReference type="InterPro" id="IPR000045">
    <property type="entry name" value="Prepilin_IV_endopep_pep"/>
</dbReference>
<feature type="transmembrane region" description="Helical" evidence="2">
    <location>
        <begin position="36"/>
        <end position="55"/>
    </location>
</feature>
<evidence type="ECO:0000256" key="1">
    <source>
        <dbReference type="ARBA" id="ARBA00005801"/>
    </source>
</evidence>